<sequence length="108" mass="12965">MTQSLAYKAIMEKKQRKEAMQQHRAENNIFRVRNCVEDKFEYISMVEAFWKSIQDKDLDQKTKDFVWMVAYDAHWSGTHWLRPSMKPELQQRAVCSHCGVIEDLEHKM</sequence>
<protein>
    <submittedName>
        <fullName evidence="1">Uncharacterized protein</fullName>
    </submittedName>
</protein>
<dbReference type="EMBL" id="JANVFO010000069">
    <property type="protein sequence ID" value="KAJ3718589.1"/>
    <property type="molecule type" value="Genomic_DNA"/>
</dbReference>
<organism evidence="1 2">
    <name type="scientific">Lentinula guzmanii</name>
    <dbReference type="NCBI Taxonomy" id="2804957"/>
    <lineage>
        <taxon>Eukaryota</taxon>
        <taxon>Fungi</taxon>
        <taxon>Dikarya</taxon>
        <taxon>Basidiomycota</taxon>
        <taxon>Agaricomycotina</taxon>
        <taxon>Agaricomycetes</taxon>
        <taxon>Agaricomycetidae</taxon>
        <taxon>Agaricales</taxon>
        <taxon>Marasmiineae</taxon>
        <taxon>Omphalotaceae</taxon>
        <taxon>Lentinula</taxon>
    </lineage>
</organism>
<keyword evidence="2" id="KW-1185">Reference proteome</keyword>
<name>A0AA38JAT2_9AGAR</name>
<dbReference type="AlphaFoldDB" id="A0AA38JAT2"/>
<evidence type="ECO:0000313" key="2">
    <source>
        <dbReference type="Proteomes" id="UP001176059"/>
    </source>
</evidence>
<reference evidence="1" key="2">
    <citation type="journal article" date="2023" name="Proc. Natl. Acad. Sci. U.S.A.">
        <title>A global phylogenomic analysis of the shiitake genus Lentinula.</title>
        <authorList>
            <person name="Sierra-Patev S."/>
            <person name="Min B."/>
            <person name="Naranjo-Ortiz M."/>
            <person name="Looney B."/>
            <person name="Konkel Z."/>
            <person name="Slot J.C."/>
            <person name="Sakamoto Y."/>
            <person name="Steenwyk J.L."/>
            <person name="Rokas A."/>
            <person name="Carro J."/>
            <person name="Camarero S."/>
            <person name="Ferreira P."/>
            <person name="Molpeceres G."/>
            <person name="Ruiz-Duenas F.J."/>
            <person name="Serrano A."/>
            <person name="Henrissat B."/>
            <person name="Drula E."/>
            <person name="Hughes K.W."/>
            <person name="Mata J.L."/>
            <person name="Ishikawa N.K."/>
            <person name="Vargas-Isla R."/>
            <person name="Ushijima S."/>
            <person name="Smith C.A."/>
            <person name="Donoghue J."/>
            <person name="Ahrendt S."/>
            <person name="Andreopoulos W."/>
            <person name="He G."/>
            <person name="LaButti K."/>
            <person name="Lipzen A."/>
            <person name="Ng V."/>
            <person name="Riley R."/>
            <person name="Sandor L."/>
            <person name="Barry K."/>
            <person name="Martinez A.T."/>
            <person name="Xiao Y."/>
            <person name="Gibbons J.G."/>
            <person name="Terashima K."/>
            <person name="Grigoriev I.V."/>
            <person name="Hibbett D."/>
        </authorList>
    </citation>
    <scope>NUCLEOTIDE SEQUENCE</scope>
    <source>
        <strain evidence="1">ET3784</strain>
    </source>
</reference>
<proteinExistence type="predicted"/>
<accession>A0AA38JAT2</accession>
<evidence type="ECO:0000313" key="1">
    <source>
        <dbReference type="EMBL" id="KAJ3718589.1"/>
    </source>
</evidence>
<comment type="caution">
    <text evidence="1">The sequence shown here is derived from an EMBL/GenBank/DDBJ whole genome shotgun (WGS) entry which is preliminary data.</text>
</comment>
<dbReference type="Proteomes" id="UP001176059">
    <property type="component" value="Unassembled WGS sequence"/>
</dbReference>
<reference evidence="1" key="1">
    <citation type="submission" date="2022-08" db="EMBL/GenBank/DDBJ databases">
        <authorList>
            <consortium name="DOE Joint Genome Institute"/>
            <person name="Min B."/>
            <person name="Sierra-Patev S."/>
            <person name="Naranjo-Ortiz M."/>
            <person name="Looney B."/>
            <person name="Konkel Z."/>
            <person name="Slot J.C."/>
            <person name="Sakamoto Y."/>
            <person name="Steenwyk J.L."/>
            <person name="Rokas A."/>
            <person name="Carro J."/>
            <person name="Camarero S."/>
            <person name="Ferreira P."/>
            <person name="Molpeceres G."/>
            <person name="Ruiz-duenas F.J."/>
            <person name="Serrano A."/>
            <person name="Henrissat B."/>
            <person name="Drula E."/>
            <person name="Hughes K.W."/>
            <person name="Mata J.L."/>
            <person name="Ishikawa N.K."/>
            <person name="Vargas-Isla R."/>
            <person name="Ushijima S."/>
            <person name="Smith C.A."/>
            <person name="Ahrendt S."/>
            <person name="Andreopoulos W."/>
            <person name="He G."/>
            <person name="LaButti K."/>
            <person name="Lipzen A."/>
            <person name="Ng V."/>
            <person name="Riley R."/>
            <person name="Sandor L."/>
            <person name="Barry K."/>
            <person name="Martinez A.T."/>
            <person name="Xiao Y."/>
            <person name="Gibbons J.G."/>
            <person name="Terashima K."/>
            <person name="Hibbett D.S."/>
            <person name="Grigoriev I.V."/>
        </authorList>
    </citation>
    <scope>NUCLEOTIDE SEQUENCE</scope>
    <source>
        <strain evidence="1">ET3784</strain>
    </source>
</reference>
<gene>
    <name evidence="1" type="ORF">DFJ43DRAFT_1005826</name>
</gene>